<feature type="compositionally biased region" description="Basic residues" evidence="1">
    <location>
        <begin position="131"/>
        <end position="193"/>
    </location>
</feature>
<evidence type="ECO:0000256" key="1">
    <source>
        <dbReference type="SAM" id="MobiDB-lite"/>
    </source>
</evidence>
<keyword evidence="2" id="KW-0732">Signal</keyword>
<evidence type="ECO:0000313" key="3">
    <source>
        <dbReference type="EMBL" id="KAF5312414.1"/>
    </source>
</evidence>
<protein>
    <submittedName>
        <fullName evidence="3">Uncharacterized protein</fullName>
    </submittedName>
</protein>
<name>A0A8H5AWV8_9AGAR</name>
<proteinExistence type="predicted"/>
<feature type="compositionally biased region" description="Basic and acidic residues" evidence="1">
    <location>
        <begin position="121"/>
        <end position="130"/>
    </location>
</feature>
<comment type="caution">
    <text evidence="3">The sequence shown here is derived from an EMBL/GenBank/DDBJ whole genome shotgun (WGS) entry which is preliminary data.</text>
</comment>
<accession>A0A8H5AWV8</accession>
<dbReference type="EMBL" id="JAACJJ010000056">
    <property type="protein sequence ID" value="KAF5312414.1"/>
    <property type="molecule type" value="Genomic_DNA"/>
</dbReference>
<reference evidence="3 4" key="1">
    <citation type="journal article" date="2020" name="ISME J.">
        <title>Uncovering the hidden diversity of litter-decomposition mechanisms in mushroom-forming fungi.</title>
        <authorList>
            <person name="Floudas D."/>
            <person name="Bentzer J."/>
            <person name="Ahren D."/>
            <person name="Johansson T."/>
            <person name="Persson P."/>
            <person name="Tunlid A."/>
        </authorList>
    </citation>
    <scope>NUCLEOTIDE SEQUENCE [LARGE SCALE GENOMIC DNA]</scope>
    <source>
        <strain evidence="3 4">CBS 101986</strain>
    </source>
</reference>
<dbReference type="Proteomes" id="UP000567179">
    <property type="component" value="Unassembled WGS sequence"/>
</dbReference>
<evidence type="ECO:0000256" key="2">
    <source>
        <dbReference type="SAM" id="SignalP"/>
    </source>
</evidence>
<feature type="compositionally biased region" description="Low complexity" evidence="1">
    <location>
        <begin position="81"/>
        <end position="105"/>
    </location>
</feature>
<gene>
    <name evidence="3" type="ORF">D9619_003638</name>
</gene>
<keyword evidence="4" id="KW-1185">Reference proteome</keyword>
<feature type="chain" id="PRO_5034286201" evidence="2">
    <location>
        <begin position="24"/>
        <end position="245"/>
    </location>
</feature>
<feature type="region of interest" description="Disordered" evidence="1">
    <location>
        <begin position="76"/>
        <end position="197"/>
    </location>
</feature>
<evidence type="ECO:0000313" key="4">
    <source>
        <dbReference type="Proteomes" id="UP000567179"/>
    </source>
</evidence>
<dbReference type="AlphaFoldDB" id="A0A8H5AWV8"/>
<sequence length="245" mass="27441">MRFASTVPLIAAALVAGASSVLANDSADPSSALYANQDNAGTVDHSTKNAAWKEIRHFVGGYNFFELLNYPGARSHRHTHAQSSTASVSDPSTPASADSAGATSANLETSGGDAQLQPQQRDMEELEERKNHKKKKHGGKKHSHKKKKHGGKKSHKKKHGKSHKKKHNNKKKHNKKNHGHKHDKKHHEKHHHKRENDEMNLVVRAYYAGDIDARMFDELVERYNVVGHTYLDDLEARELGDLLWD</sequence>
<organism evidence="3 4">
    <name type="scientific">Psilocybe cf. subviscida</name>
    <dbReference type="NCBI Taxonomy" id="2480587"/>
    <lineage>
        <taxon>Eukaryota</taxon>
        <taxon>Fungi</taxon>
        <taxon>Dikarya</taxon>
        <taxon>Basidiomycota</taxon>
        <taxon>Agaricomycotina</taxon>
        <taxon>Agaricomycetes</taxon>
        <taxon>Agaricomycetidae</taxon>
        <taxon>Agaricales</taxon>
        <taxon>Agaricineae</taxon>
        <taxon>Strophariaceae</taxon>
        <taxon>Psilocybe</taxon>
    </lineage>
</organism>
<feature type="signal peptide" evidence="2">
    <location>
        <begin position="1"/>
        <end position="23"/>
    </location>
</feature>